<evidence type="ECO:0000256" key="1">
    <source>
        <dbReference type="SAM" id="MobiDB-lite"/>
    </source>
</evidence>
<dbReference type="Gene3D" id="2.60.120.620">
    <property type="entry name" value="q2cbj1_9rhob like domain"/>
    <property type="match status" value="1"/>
</dbReference>
<dbReference type="EMBL" id="KV428237">
    <property type="protein sequence ID" value="KZT33495.1"/>
    <property type="molecule type" value="Genomic_DNA"/>
</dbReference>
<gene>
    <name evidence="3" type="ORF">SISSUDRAFT_1066099</name>
</gene>
<feature type="region of interest" description="Disordered" evidence="1">
    <location>
        <begin position="1117"/>
        <end position="1197"/>
    </location>
</feature>
<accession>A0A165YQC0</accession>
<feature type="domain" description="Prolyl 4-hydroxylase alpha subunit Fe(2+) 2OG dioxygenase" evidence="2">
    <location>
        <begin position="196"/>
        <end position="282"/>
    </location>
</feature>
<feature type="compositionally biased region" description="Polar residues" evidence="1">
    <location>
        <begin position="21"/>
        <end position="31"/>
    </location>
</feature>
<dbReference type="Proteomes" id="UP000076798">
    <property type="component" value="Unassembled WGS sequence"/>
</dbReference>
<proteinExistence type="predicted"/>
<evidence type="ECO:0000259" key="2">
    <source>
        <dbReference type="Pfam" id="PF13640"/>
    </source>
</evidence>
<protein>
    <recommendedName>
        <fullName evidence="2">Prolyl 4-hydroxylase alpha subunit Fe(2+) 2OG dioxygenase domain-containing protein</fullName>
    </recommendedName>
</protein>
<feature type="compositionally biased region" description="Basic and acidic residues" evidence="1">
    <location>
        <begin position="1"/>
        <end position="15"/>
    </location>
</feature>
<dbReference type="PANTHER" id="PTHR33099:SF7">
    <property type="entry name" value="MYND-TYPE DOMAIN-CONTAINING PROTEIN"/>
    <property type="match status" value="1"/>
</dbReference>
<dbReference type="AlphaFoldDB" id="A0A165YQC0"/>
<keyword evidence="4" id="KW-1185">Reference proteome</keyword>
<name>A0A165YQC0_9AGAM</name>
<feature type="region of interest" description="Disordered" evidence="1">
    <location>
        <begin position="1"/>
        <end position="69"/>
    </location>
</feature>
<sequence length="1197" mass="131405">MDDPVDRTHSLDPGHHAPQSILDTESPNASAEQPADTEPDADDAGDDDDEEGGSEDDESTDDESEEKIANPCIDIKTALTAALKTKPTSNFQGSFAFSKTYQDAPMPGLRVAGLGSLALPLTKKSAQKLIKVCEQAPFGKGERTIVDKSVRDTWELAPEKVSFDNRHWTSWLNNTMMPHISQSLGVTSTPKCELYKLLVYEKGSHFLPHQDTEKAKGMFGTVIIVLPSAFEGGQLHMSHSGQTKIFDIAADSNFCTSVMAWYSDVRHEVKPITSGYRLALSYNLIGPTGSPRPGLSGYSQTVSEVRHVLMSWRQSFAKSTPDKLAYILDHEYSAFGIGTGVLKGADAHKIEILRSLAKECRFKIYLASAKLHVTGQGEGYDDDDYEMGCVSEKELTIEDVVDLDGEEPDFADEDLDLKNPDDFIPHALDHGTPDDEEYEGYMGNHGGELQYWYNQTVILIWPRNRHDVVLGEDWLSSAALRLKHSDSTSAMPREKKLVERVLFRIEGGAVSDDACRELLKSALRWKDAQLWLRIARIAKIDTRSSVLTCQDLADAAVALGFGNLGPLLTNILFMSPSNAYRLDLIAAIADSELSKESDVATWCDSQRDLVLQSLKVATQDDVPALVSVARSKGIAFVQSSIIPQLLSQNGKRSFWFAFLEGLYTQRDAIGPSAQEVTNVVKMTLTSLLNRIDPLTVKPGNPNFWTSRVEYDPEPTIQLIKTCLKLESPELCSIILEKLIKKNSEGDESTRKARTSQVFQPVMTALVSYTNSPYSINLDVPPFLAFMKMVASDVIDISLSQWDADWGAVIDAAKVFKAQGIVLLGTKVMAHLEQRNTKPDLACKIARLLKQKWSFDAATEEEAAVQKLIQTLVIVAISRSTVLYEQYSNSSYAYSTPDYLQIPKDLLLLCFDTDNAALSSRLLNRLKTPQKEDKQHFTKVALPFIVVLCQELASRGISSSSDPYGPFCRDVLVTFVDKVLGAKPPANAPTPSELLARIGCSDMCSLCDEMIRLLQGSEATIEIRRAEKDRKHLERQAASSRLGFTFKTIRGGSPLCLQITKPASLTAFGTWHERKDIALKAIKAIGSHRYLQEILGDDYARIMALLGLAPVPTLSASSSAAAQSGSSGRSGQTHLQSNNAPRANAAGSSRASTSSASAPIHKKTKRAQPSTATATPVPRKRSKTSSEVIDLCSPSPQK</sequence>
<feature type="compositionally biased region" description="Acidic residues" evidence="1">
    <location>
        <begin position="35"/>
        <end position="65"/>
    </location>
</feature>
<organism evidence="3 4">
    <name type="scientific">Sistotremastrum suecicum HHB10207 ss-3</name>
    <dbReference type="NCBI Taxonomy" id="1314776"/>
    <lineage>
        <taxon>Eukaryota</taxon>
        <taxon>Fungi</taxon>
        <taxon>Dikarya</taxon>
        <taxon>Basidiomycota</taxon>
        <taxon>Agaricomycotina</taxon>
        <taxon>Agaricomycetes</taxon>
        <taxon>Sistotremastrales</taxon>
        <taxon>Sistotremastraceae</taxon>
        <taxon>Sistotremastrum</taxon>
    </lineage>
</organism>
<dbReference type="PANTHER" id="PTHR33099">
    <property type="entry name" value="FE2OG DIOXYGENASE DOMAIN-CONTAINING PROTEIN"/>
    <property type="match status" value="1"/>
</dbReference>
<evidence type="ECO:0000313" key="4">
    <source>
        <dbReference type="Proteomes" id="UP000076798"/>
    </source>
</evidence>
<dbReference type="Pfam" id="PF13640">
    <property type="entry name" value="2OG-FeII_Oxy_3"/>
    <property type="match status" value="1"/>
</dbReference>
<feature type="compositionally biased region" description="Low complexity" evidence="1">
    <location>
        <begin position="1117"/>
        <end position="1158"/>
    </location>
</feature>
<evidence type="ECO:0000313" key="3">
    <source>
        <dbReference type="EMBL" id="KZT33495.1"/>
    </source>
</evidence>
<dbReference type="OrthoDB" id="124582at2759"/>
<dbReference type="InterPro" id="IPR044862">
    <property type="entry name" value="Pro_4_hyd_alph_FE2OG_OXY"/>
</dbReference>
<reference evidence="3 4" key="1">
    <citation type="journal article" date="2016" name="Mol. Biol. Evol.">
        <title>Comparative Genomics of Early-Diverging Mushroom-Forming Fungi Provides Insights into the Origins of Lignocellulose Decay Capabilities.</title>
        <authorList>
            <person name="Nagy L.G."/>
            <person name="Riley R."/>
            <person name="Tritt A."/>
            <person name="Adam C."/>
            <person name="Daum C."/>
            <person name="Floudas D."/>
            <person name="Sun H."/>
            <person name="Yadav J.S."/>
            <person name="Pangilinan J."/>
            <person name="Larsson K.H."/>
            <person name="Matsuura K."/>
            <person name="Barry K."/>
            <person name="Labutti K."/>
            <person name="Kuo R."/>
            <person name="Ohm R.A."/>
            <person name="Bhattacharya S.S."/>
            <person name="Shirouzu T."/>
            <person name="Yoshinaga Y."/>
            <person name="Martin F.M."/>
            <person name="Grigoriev I.V."/>
            <person name="Hibbett D.S."/>
        </authorList>
    </citation>
    <scope>NUCLEOTIDE SEQUENCE [LARGE SCALE GENOMIC DNA]</scope>
    <source>
        <strain evidence="3 4">HHB10207 ss-3</strain>
    </source>
</reference>